<sequence>MKKGAKIALCVLVVAVAAGGAAAAWQWNNINAARYGLTMDKDSISQRLEENQQALNDAMVKYNVTQYSFSQEEIEQLADGSLAPEEAARRLLDGGGAEPSGTPAPDASPTPTPTLSTGGDTAAVEAAEEEIREEIATMYVLRSTYVGKLEAIVQSAIDEYTAGEHTSERRTQVVYGKLEELTALEKECDQKVAAVVARLRELLKAIGQDDSLAKEVEATYEEEKSLKKAYYLKEFQGG</sequence>
<dbReference type="STRING" id="1297617.IB211_03108c"/>
<proteinExistence type="predicted"/>
<evidence type="ECO:0000256" key="2">
    <source>
        <dbReference type="SAM" id="SignalP"/>
    </source>
</evidence>
<accession>A0A0S2W845</accession>
<reference evidence="3 4" key="1">
    <citation type="journal article" date="2015" name="Nat. Commun.">
        <title>Production of butyrate from lysine and the Amadori product fructoselysine by a human gut commensal.</title>
        <authorList>
            <person name="Bui T.P."/>
            <person name="Ritari J."/>
            <person name="Boeren S."/>
            <person name="de Waard P."/>
            <person name="Plugge C.M."/>
            <person name="de Vos W.M."/>
        </authorList>
    </citation>
    <scope>NUCLEOTIDE SEQUENCE [LARGE SCALE GENOMIC DNA]</scope>
    <source>
        <strain evidence="3 4">AF211</strain>
    </source>
</reference>
<dbReference type="RefSeq" id="WP_058118527.1">
    <property type="nucleotide sequence ID" value="NZ_CALICV010000121.1"/>
</dbReference>
<feature type="chain" id="PRO_5006606418" evidence="2">
    <location>
        <begin position="24"/>
        <end position="238"/>
    </location>
</feature>
<feature type="signal peptide" evidence="2">
    <location>
        <begin position="1"/>
        <end position="23"/>
    </location>
</feature>
<name>A0A0S2W845_9FIRM</name>
<evidence type="ECO:0000256" key="1">
    <source>
        <dbReference type="SAM" id="MobiDB-lite"/>
    </source>
</evidence>
<dbReference type="KEGG" id="ibu:IB211_03108c"/>
<keyword evidence="2" id="KW-0732">Signal</keyword>
<dbReference type="eggNOG" id="ENOG5033RR0">
    <property type="taxonomic scope" value="Bacteria"/>
</dbReference>
<dbReference type="Proteomes" id="UP000064844">
    <property type="component" value="Chromosome"/>
</dbReference>
<dbReference type="EMBL" id="CP011307">
    <property type="protein sequence ID" value="ALP95499.1"/>
    <property type="molecule type" value="Genomic_DNA"/>
</dbReference>
<keyword evidence="4" id="KW-1185">Reference proteome</keyword>
<protein>
    <submittedName>
        <fullName evidence="3">Uncharacterized protein</fullName>
    </submittedName>
</protein>
<evidence type="ECO:0000313" key="4">
    <source>
        <dbReference type="Proteomes" id="UP000064844"/>
    </source>
</evidence>
<dbReference type="AlphaFoldDB" id="A0A0S2W845"/>
<organism evidence="3 4">
    <name type="scientific">Intestinimonas butyriciproducens</name>
    <dbReference type="NCBI Taxonomy" id="1297617"/>
    <lineage>
        <taxon>Bacteria</taxon>
        <taxon>Bacillati</taxon>
        <taxon>Bacillota</taxon>
        <taxon>Clostridia</taxon>
        <taxon>Eubacteriales</taxon>
        <taxon>Intestinimonas</taxon>
    </lineage>
</organism>
<reference evidence="4" key="2">
    <citation type="submission" date="2015-04" db="EMBL/GenBank/DDBJ databases">
        <title>A butyrogenic pathway from the amino acid lysine in a human gut commensal.</title>
        <authorList>
            <person name="de Vos W.M."/>
            <person name="Bui N.T.P."/>
            <person name="Plugge C.M."/>
            <person name="Ritari J."/>
        </authorList>
    </citation>
    <scope>NUCLEOTIDE SEQUENCE [LARGE SCALE GENOMIC DNA]</scope>
    <source>
        <strain evidence="4">AF211</strain>
    </source>
</reference>
<feature type="compositionally biased region" description="Low complexity" evidence="1">
    <location>
        <begin position="113"/>
        <end position="122"/>
    </location>
</feature>
<feature type="region of interest" description="Disordered" evidence="1">
    <location>
        <begin position="92"/>
        <end position="122"/>
    </location>
</feature>
<gene>
    <name evidence="3" type="ORF">IB211_03108c</name>
</gene>
<evidence type="ECO:0000313" key="3">
    <source>
        <dbReference type="EMBL" id="ALP95499.1"/>
    </source>
</evidence>